<dbReference type="InterPro" id="IPR013785">
    <property type="entry name" value="Aldolase_TIM"/>
</dbReference>
<keyword evidence="4 8" id="KW-0822">Tryptophan biosynthesis</keyword>
<dbReference type="Gene3D" id="3.20.20.70">
    <property type="entry name" value="Aldolase class I"/>
    <property type="match status" value="1"/>
</dbReference>
<organism evidence="10 11">
    <name type="scientific">Nocardia bovistercoris</name>
    <dbReference type="NCBI Taxonomy" id="2785916"/>
    <lineage>
        <taxon>Bacteria</taxon>
        <taxon>Bacillati</taxon>
        <taxon>Actinomycetota</taxon>
        <taxon>Actinomycetes</taxon>
        <taxon>Mycobacteriales</taxon>
        <taxon>Nocardiaceae</taxon>
        <taxon>Nocardia</taxon>
    </lineage>
</organism>
<evidence type="ECO:0000256" key="6">
    <source>
        <dbReference type="ARBA" id="ARBA00023239"/>
    </source>
</evidence>
<evidence type="ECO:0000256" key="1">
    <source>
        <dbReference type="ARBA" id="ARBA00004733"/>
    </source>
</evidence>
<dbReference type="RefSeq" id="WP_196148714.1">
    <property type="nucleotide sequence ID" value="NZ_JADMLG010000003.1"/>
</dbReference>
<dbReference type="InterPro" id="IPR011060">
    <property type="entry name" value="RibuloseP-bd_barrel"/>
</dbReference>
<gene>
    <name evidence="8 10" type="primary">trpA</name>
    <name evidence="10" type="ORF">IT779_08745</name>
</gene>
<dbReference type="AlphaFoldDB" id="A0A931I9J7"/>
<evidence type="ECO:0000256" key="3">
    <source>
        <dbReference type="ARBA" id="ARBA00022605"/>
    </source>
</evidence>
<accession>A0A931I9J7</accession>
<dbReference type="EMBL" id="JADMLG010000003">
    <property type="protein sequence ID" value="MBH0776370.1"/>
    <property type="molecule type" value="Genomic_DNA"/>
</dbReference>
<reference evidence="10" key="1">
    <citation type="submission" date="2020-11" db="EMBL/GenBank/DDBJ databases">
        <title>Nocardia NEAU-351.nov., a novel actinomycete isolated from the cow dung.</title>
        <authorList>
            <person name="Zhang X."/>
        </authorList>
    </citation>
    <scope>NUCLEOTIDE SEQUENCE</scope>
    <source>
        <strain evidence="10">NEAU-351</strain>
    </source>
</reference>
<evidence type="ECO:0000256" key="9">
    <source>
        <dbReference type="RuleBase" id="RU003662"/>
    </source>
</evidence>
<dbReference type="HAMAP" id="MF_00131">
    <property type="entry name" value="Trp_synth_alpha"/>
    <property type="match status" value="1"/>
</dbReference>
<name>A0A931I9J7_9NOCA</name>
<comment type="similarity">
    <text evidence="8 9">Belongs to the TrpA family.</text>
</comment>
<evidence type="ECO:0000256" key="5">
    <source>
        <dbReference type="ARBA" id="ARBA00023141"/>
    </source>
</evidence>
<dbReference type="InterPro" id="IPR018204">
    <property type="entry name" value="Trp_synthase_alpha_AS"/>
</dbReference>
<dbReference type="GO" id="GO:0005829">
    <property type="term" value="C:cytosol"/>
    <property type="evidence" value="ECO:0007669"/>
    <property type="project" value="TreeGrafter"/>
</dbReference>
<feature type="active site" description="Proton acceptor" evidence="8">
    <location>
        <position position="47"/>
    </location>
</feature>
<evidence type="ECO:0000256" key="4">
    <source>
        <dbReference type="ARBA" id="ARBA00022822"/>
    </source>
</evidence>
<dbReference type="PANTHER" id="PTHR43406:SF1">
    <property type="entry name" value="TRYPTOPHAN SYNTHASE ALPHA CHAIN, CHLOROPLASTIC"/>
    <property type="match status" value="1"/>
</dbReference>
<dbReference type="NCBIfam" id="TIGR00262">
    <property type="entry name" value="trpA"/>
    <property type="match status" value="1"/>
</dbReference>
<dbReference type="PROSITE" id="PS00167">
    <property type="entry name" value="TRP_SYNTHASE_ALPHA"/>
    <property type="match status" value="1"/>
</dbReference>
<evidence type="ECO:0000256" key="8">
    <source>
        <dbReference type="HAMAP-Rule" id="MF_00131"/>
    </source>
</evidence>
<evidence type="ECO:0000313" key="10">
    <source>
        <dbReference type="EMBL" id="MBH0776370.1"/>
    </source>
</evidence>
<keyword evidence="5 8" id="KW-0057">Aromatic amino acid biosynthesis</keyword>
<evidence type="ECO:0000313" key="11">
    <source>
        <dbReference type="Proteomes" id="UP000655751"/>
    </source>
</evidence>
<keyword evidence="6 8" id="KW-0456">Lyase</keyword>
<keyword evidence="11" id="KW-1185">Reference proteome</keyword>
<dbReference type="GO" id="GO:0004834">
    <property type="term" value="F:tryptophan synthase activity"/>
    <property type="evidence" value="ECO:0007669"/>
    <property type="project" value="UniProtKB-UniRule"/>
</dbReference>
<dbReference type="CDD" id="cd04724">
    <property type="entry name" value="Tryptophan_synthase_alpha"/>
    <property type="match status" value="1"/>
</dbReference>
<dbReference type="InterPro" id="IPR002028">
    <property type="entry name" value="Trp_synthase_suA"/>
</dbReference>
<dbReference type="Pfam" id="PF00290">
    <property type="entry name" value="Trp_syntA"/>
    <property type="match status" value="1"/>
</dbReference>
<comment type="pathway">
    <text evidence="1 8">Amino-acid biosynthesis; L-tryptophan biosynthesis; L-tryptophan from chorismate: step 5/5.</text>
</comment>
<protein>
    <recommendedName>
        <fullName evidence="8">Tryptophan synthase alpha chain</fullName>
        <ecNumber evidence="8">4.2.1.20</ecNumber>
    </recommendedName>
</protein>
<dbReference type="PANTHER" id="PTHR43406">
    <property type="entry name" value="TRYPTOPHAN SYNTHASE, ALPHA CHAIN"/>
    <property type="match status" value="1"/>
</dbReference>
<dbReference type="EC" id="4.2.1.20" evidence="8"/>
<dbReference type="SUPFAM" id="SSF51366">
    <property type="entry name" value="Ribulose-phoshate binding barrel"/>
    <property type="match status" value="1"/>
</dbReference>
<dbReference type="Proteomes" id="UP000655751">
    <property type="component" value="Unassembled WGS sequence"/>
</dbReference>
<evidence type="ECO:0000256" key="7">
    <source>
        <dbReference type="ARBA" id="ARBA00049047"/>
    </source>
</evidence>
<sequence>MRVLETTLREVRDGGRRCLIGYVMGGVRADWTDLMRAMVDGGADVIEIGVPFSDPMLDGPVIQRACRSALGRGVSLERILDDLPEVAAPVVAMTYTNQLVSRGFSTYMRALSRSGVCGSLVADLPFAESAEYLSVARDSDVAPVLMVAPSTPLEAAVQIAGASEGFVYSMSAMAPTGSEGAGGDAGRQAAQRLRSRVDVPVVVGFGIDSPERAARAVRHSDGVVVASALMQRVLDGASAATIAGTVAEFRRRIDSAA</sequence>
<evidence type="ECO:0000256" key="2">
    <source>
        <dbReference type="ARBA" id="ARBA00011270"/>
    </source>
</evidence>
<comment type="catalytic activity">
    <reaction evidence="7 8">
        <text>(1S,2R)-1-C-(indol-3-yl)glycerol 3-phosphate + L-serine = D-glyceraldehyde 3-phosphate + L-tryptophan + H2O</text>
        <dbReference type="Rhea" id="RHEA:10532"/>
        <dbReference type="ChEBI" id="CHEBI:15377"/>
        <dbReference type="ChEBI" id="CHEBI:33384"/>
        <dbReference type="ChEBI" id="CHEBI:57912"/>
        <dbReference type="ChEBI" id="CHEBI:58866"/>
        <dbReference type="ChEBI" id="CHEBI:59776"/>
        <dbReference type="EC" id="4.2.1.20"/>
    </reaction>
</comment>
<keyword evidence="3 8" id="KW-0028">Amino-acid biosynthesis</keyword>
<comment type="function">
    <text evidence="8">The alpha subunit is responsible for the aldol cleavage of indoleglycerol phosphate to indole and glyceraldehyde 3-phosphate.</text>
</comment>
<comment type="subunit">
    <text evidence="2 8">Tetramer of two alpha and two beta chains.</text>
</comment>
<comment type="caution">
    <text evidence="10">The sequence shown here is derived from an EMBL/GenBank/DDBJ whole genome shotgun (WGS) entry which is preliminary data.</text>
</comment>
<proteinExistence type="inferred from homology"/>
<feature type="active site" description="Proton acceptor" evidence="8">
    <location>
        <position position="58"/>
    </location>
</feature>